<protein>
    <submittedName>
        <fullName evidence="1">Uncharacterized protein</fullName>
    </submittedName>
</protein>
<comment type="caution">
    <text evidence="1">The sequence shown here is derived from an EMBL/GenBank/DDBJ whole genome shotgun (WGS) entry which is preliminary data.</text>
</comment>
<organism evidence="1 2">
    <name type="scientific">Naematelia encephala</name>
    <dbReference type="NCBI Taxonomy" id="71784"/>
    <lineage>
        <taxon>Eukaryota</taxon>
        <taxon>Fungi</taxon>
        <taxon>Dikarya</taxon>
        <taxon>Basidiomycota</taxon>
        <taxon>Agaricomycotina</taxon>
        <taxon>Tremellomycetes</taxon>
        <taxon>Tremellales</taxon>
        <taxon>Naemateliaceae</taxon>
        <taxon>Naematelia</taxon>
    </lineage>
</organism>
<name>A0A1Y2BAT7_9TREE</name>
<gene>
    <name evidence="1" type="ORF">BCR39DRAFT_525856</name>
</gene>
<dbReference type="InParanoid" id="A0A1Y2BAT7"/>
<reference evidence="1 2" key="1">
    <citation type="submission" date="2016-07" db="EMBL/GenBank/DDBJ databases">
        <title>Pervasive Adenine N6-methylation of Active Genes in Fungi.</title>
        <authorList>
            <consortium name="DOE Joint Genome Institute"/>
            <person name="Mondo S.J."/>
            <person name="Dannebaum R.O."/>
            <person name="Kuo R.C."/>
            <person name="Labutti K."/>
            <person name="Haridas S."/>
            <person name="Kuo A."/>
            <person name="Salamov A."/>
            <person name="Ahrendt S.R."/>
            <person name="Lipzen A."/>
            <person name="Sullivan W."/>
            <person name="Andreopoulos W.B."/>
            <person name="Clum A."/>
            <person name="Lindquist E."/>
            <person name="Daum C."/>
            <person name="Ramamoorthy G.K."/>
            <person name="Gryganskyi A."/>
            <person name="Culley D."/>
            <person name="Magnuson J.K."/>
            <person name="James T.Y."/>
            <person name="O'Malley M.A."/>
            <person name="Stajich J.E."/>
            <person name="Spatafora J.W."/>
            <person name="Visel A."/>
            <person name="Grigoriev I.V."/>
        </authorList>
    </citation>
    <scope>NUCLEOTIDE SEQUENCE [LARGE SCALE GENOMIC DNA]</scope>
    <source>
        <strain evidence="1 2">68-887.2</strain>
    </source>
</reference>
<dbReference type="EMBL" id="MCFC01000014">
    <property type="protein sequence ID" value="ORY31597.1"/>
    <property type="molecule type" value="Genomic_DNA"/>
</dbReference>
<keyword evidence="2" id="KW-1185">Reference proteome</keyword>
<evidence type="ECO:0000313" key="1">
    <source>
        <dbReference type="EMBL" id="ORY31597.1"/>
    </source>
</evidence>
<dbReference type="AlphaFoldDB" id="A0A1Y2BAT7"/>
<proteinExistence type="predicted"/>
<dbReference type="Proteomes" id="UP000193986">
    <property type="component" value="Unassembled WGS sequence"/>
</dbReference>
<sequence>MSDEPLGQVSGFASIKVQPGQMVNVTFGGIPPFNVTNTVHNHSTDTAYCGLELFVLHTNTFSWQVEPYLWNDTGPGNISNITDTPKYIRNVGDSVIFSANQLTPVASGKYNYYASANYSIVNDSSVDSGAHPAIGTDLVGSCTLWVVLVMSLWSGIWR</sequence>
<accession>A0A1Y2BAT7</accession>
<evidence type="ECO:0000313" key="2">
    <source>
        <dbReference type="Proteomes" id="UP000193986"/>
    </source>
</evidence>